<dbReference type="Gene3D" id="1.10.10.410">
    <property type="match status" value="1"/>
</dbReference>
<dbReference type="SMART" id="SM00845">
    <property type="entry name" value="GatB_Yqey"/>
    <property type="match status" value="1"/>
</dbReference>
<dbReference type="OrthoDB" id="9804078at2"/>
<dbReference type="SUPFAM" id="SSF55931">
    <property type="entry name" value="Glutamine synthetase/guanido kinase"/>
    <property type="match status" value="1"/>
</dbReference>
<dbReference type="NCBIfam" id="NF004014">
    <property type="entry name" value="PRK05477.1-4"/>
    <property type="match status" value="1"/>
</dbReference>
<dbReference type="GO" id="GO:0005524">
    <property type="term" value="F:ATP binding"/>
    <property type="evidence" value="ECO:0007669"/>
    <property type="project" value="UniProtKB-KW"/>
</dbReference>
<evidence type="ECO:0000313" key="13">
    <source>
        <dbReference type="Proteomes" id="UP000298381"/>
    </source>
</evidence>
<name>A0A4Z0DAE6_9FIRM</name>
<dbReference type="InterPro" id="IPR018027">
    <property type="entry name" value="Asn/Gln_amidotransferase"/>
</dbReference>
<keyword evidence="4 10" id="KW-0547">Nucleotide-binding</keyword>
<dbReference type="GO" id="GO:0016740">
    <property type="term" value="F:transferase activity"/>
    <property type="evidence" value="ECO:0007669"/>
    <property type="project" value="UniProtKB-KW"/>
</dbReference>
<dbReference type="Pfam" id="PF02934">
    <property type="entry name" value="GatB_N"/>
    <property type="match status" value="1"/>
</dbReference>
<dbReference type="InterPro" id="IPR003789">
    <property type="entry name" value="Asn/Gln_tRNA_amidoTrase-B-like"/>
</dbReference>
<dbReference type="InterPro" id="IPR014746">
    <property type="entry name" value="Gln_synth/guanido_kin_cat_dom"/>
</dbReference>
<dbReference type="PROSITE" id="PS01234">
    <property type="entry name" value="GATB"/>
    <property type="match status" value="1"/>
</dbReference>
<dbReference type="InterPro" id="IPR004413">
    <property type="entry name" value="GatB"/>
</dbReference>
<dbReference type="InterPro" id="IPR017959">
    <property type="entry name" value="Asn/Gln-tRNA_amidoTrfase_suB/E"/>
</dbReference>
<dbReference type="PANTHER" id="PTHR11659">
    <property type="entry name" value="GLUTAMYL-TRNA GLN AMIDOTRANSFERASE SUBUNIT B MITOCHONDRIAL AND PROKARYOTIC PET112-RELATED"/>
    <property type="match status" value="1"/>
</dbReference>
<dbReference type="RefSeq" id="WP_135270015.1">
    <property type="nucleotide sequence ID" value="NZ_SRIB01000001.1"/>
</dbReference>
<comment type="catalytic activity">
    <reaction evidence="9 10">
        <text>L-glutamyl-tRNA(Gln) + L-glutamine + ATP + H2O = L-glutaminyl-tRNA(Gln) + L-glutamate + ADP + phosphate + H(+)</text>
        <dbReference type="Rhea" id="RHEA:17521"/>
        <dbReference type="Rhea" id="RHEA-COMP:9681"/>
        <dbReference type="Rhea" id="RHEA-COMP:9684"/>
        <dbReference type="ChEBI" id="CHEBI:15377"/>
        <dbReference type="ChEBI" id="CHEBI:15378"/>
        <dbReference type="ChEBI" id="CHEBI:29985"/>
        <dbReference type="ChEBI" id="CHEBI:30616"/>
        <dbReference type="ChEBI" id="CHEBI:43474"/>
        <dbReference type="ChEBI" id="CHEBI:58359"/>
        <dbReference type="ChEBI" id="CHEBI:78520"/>
        <dbReference type="ChEBI" id="CHEBI:78521"/>
        <dbReference type="ChEBI" id="CHEBI:456216"/>
    </reaction>
</comment>
<dbReference type="InterPro" id="IPR023168">
    <property type="entry name" value="GatB_Yqey_C_2"/>
</dbReference>
<sequence length="476" mass="54371">MSYKTLVGLEIHVELMTERKMFCNCKNEFGSMPNTNVCPVCLGLPGALPVMDKQAVKYAIMAGIAFNCEIDNTIIMDRKSYFYPDLTKGYQISQSDFPLCKGGFLEITLKEGTKKIRLERIHIEEDTGKQIHTDHGTTLLDFNRSGVPLIEIVTKPDINSAEEARLFLEKLKNTIKYIGISDVKMEEGSLRCDVNINVVDEDKGIKSNISEIKNLNSFKSVVKAIEYEQERHIALLESGKNTDKETRRFNELTGETILMRKKFQASDYRYQFEADLSKIKLSDDWIKEIESTMPELPDQKKKRFIEQYNITEYDASVLTQSKELSFFFEELVSLIEDSKLAANWVMTDVMRRLNEEDKEIAKLNLSAQSLAELLNYVKSGKINNNTAKKVLREMLETNKTASFIIEKNGLIQISDEDELEKIIDEVIKENQQSIEDFKNGKDRALGFLMGQIMKKTKGKANPNTANKILIDKINGN</sequence>
<evidence type="ECO:0000256" key="9">
    <source>
        <dbReference type="ARBA" id="ARBA00047913"/>
    </source>
</evidence>
<gene>
    <name evidence="10 12" type="primary">gatB</name>
    <name evidence="12" type="ORF">E4100_01165</name>
</gene>
<accession>A0A4Z0DAE6</accession>
<evidence type="ECO:0000256" key="4">
    <source>
        <dbReference type="ARBA" id="ARBA00022741"/>
    </source>
</evidence>
<dbReference type="Pfam" id="PF02637">
    <property type="entry name" value="GatB_Yqey"/>
    <property type="match status" value="1"/>
</dbReference>
<keyword evidence="12" id="KW-0808">Transferase</keyword>
<evidence type="ECO:0000256" key="6">
    <source>
        <dbReference type="ARBA" id="ARBA00022917"/>
    </source>
</evidence>
<organism evidence="12 13">
    <name type="scientific">Soehngenia longivitae</name>
    <dbReference type="NCBI Taxonomy" id="2562294"/>
    <lineage>
        <taxon>Bacteria</taxon>
        <taxon>Bacillati</taxon>
        <taxon>Bacillota</taxon>
        <taxon>Tissierellia</taxon>
        <taxon>Tissierellales</taxon>
        <taxon>Tissierellaceae</taxon>
        <taxon>Soehngenia</taxon>
    </lineage>
</organism>
<keyword evidence="6 10" id="KW-0648">Protein biosynthesis</keyword>
<evidence type="ECO:0000259" key="11">
    <source>
        <dbReference type="SMART" id="SM00845"/>
    </source>
</evidence>
<keyword evidence="3 10" id="KW-0436">Ligase</keyword>
<dbReference type="GO" id="GO:0070681">
    <property type="term" value="P:glutaminyl-tRNAGln biosynthesis via transamidation"/>
    <property type="evidence" value="ECO:0007669"/>
    <property type="project" value="TreeGrafter"/>
</dbReference>
<dbReference type="InterPro" id="IPR006075">
    <property type="entry name" value="Asn/Gln-tRNA_Trfase_suB/E_cat"/>
</dbReference>
<comment type="function">
    <text evidence="7 10">Allows the formation of correctly charged Asn-tRNA(Asn) or Gln-tRNA(Gln) through the transamidation of misacylated Asp-tRNA(Asn) or Glu-tRNA(Gln) in organisms which lack either or both of asparaginyl-tRNA or glutaminyl-tRNA synthetases. The reaction takes place in the presence of glutamine and ATP through an activated phospho-Asp-tRNA(Asn) or phospho-Glu-tRNA(Gln).</text>
</comment>
<dbReference type="EMBL" id="SRIB01000001">
    <property type="protein sequence ID" value="TFZ41775.1"/>
    <property type="molecule type" value="Genomic_DNA"/>
</dbReference>
<evidence type="ECO:0000256" key="5">
    <source>
        <dbReference type="ARBA" id="ARBA00022840"/>
    </source>
</evidence>
<dbReference type="NCBIfam" id="TIGR00133">
    <property type="entry name" value="gatB"/>
    <property type="match status" value="1"/>
</dbReference>
<keyword evidence="5 10" id="KW-0067">ATP-binding</keyword>
<dbReference type="AlphaFoldDB" id="A0A4Z0DAE6"/>
<dbReference type="SUPFAM" id="SSF89095">
    <property type="entry name" value="GatB/YqeY motif"/>
    <property type="match status" value="1"/>
</dbReference>
<keyword evidence="13" id="KW-1185">Reference proteome</keyword>
<evidence type="ECO:0000256" key="7">
    <source>
        <dbReference type="ARBA" id="ARBA00024799"/>
    </source>
</evidence>
<dbReference type="GO" id="GO:0006412">
    <property type="term" value="P:translation"/>
    <property type="evidence" value="ECO:0007669"/>
    <property type="project" value="UniProtKB-UniRule"/>
</dbReference>
<comment type="caution">
    <text evidence="12">The sequence shown here is derived from an EMBL/GenBank/DDBJ whole genome shotgun (WGS) entry which is preliminary data.</text>
</comment>
<reference evidence="12 13" key="1">
    <citation type="submission" date="2019-03" db="EMBL/GenBank/DDBJ databases">
        <title>Draft genome sequence data and analysis of a Fermenting Bacterium, Soehngenia longevitae strain 1933PT, isolated from petroleum reservoir in Azerbaijan.</title>
        <authorList>
            <person name="Grouzdev D.S."/>
            <person name="Bidzhieva S.K."/>
            <person name="Sokolova D.S."/>
            <person name="Tourova T.P."/>
            <person name="Poltaraus A.B."/>
            <person name="Nazina T.N."/>
        </authorList>
    </citation>
    <scope>NUCLEOTIDE SEQUENCE [LARGE SCALE GENOMIC DNA]</scope>
    <source>
        <strain evidence="12 13">1933P</strain>
    </source>
</reference>
<evidence type="ECO:0000256" key="8">
    <source>
        <dbReference type="ARBA" id="ARBA00047380"/>
    </source>
</evidence>
<dbReference type="PANTHER" id="PTHR11659:SF0">
    <property type="entry name" value="GLUTAMYL-TRNA(GLN) AMIDOTRANSFERASE SUBUNIT B, MITOCHONDRIAL"/>
    <property type="match status" value="1"/>
</dbReference>
<protein>
    <recommendedName>
        <fullName evidence="10">Aspartyl/glutamyl-tRNA(Asn/Gln) amidotransferase subunit B</fullName>
        <shortName evidence="10">Asp/Glu-ADT subunit B</shortName>
        <ecNumber evidence="10">6.3.5.-</ecNumber>
    </recommendedName>
</protein>
<proteinExistence type="inferred from homology"/>
<dbReference type="Gene3D" id="1.10.150.380">
    <property type="entry name" value="GatB domain, N-terminal subdomain"/>
    <property type="match status" value="1"/>
</dbReference>
<comment type="catalytic activity">
    <reaction evidence="8 10">
        <text>L-aspartyl-tRNA(Asn) + L-glutamine + ATP + H2O = L-asparaginyl-tRNA(Asn) + L-glutamate + ADP + phosphate + 2 H(+)</text>
        <dbReference type="Rhea" id="RHEA:14513"/>
        <dbReference type="Rhea" id="RHEA-COMP:9674"/>
        <dbReference type="Rhea" id="RHEA-COMP:9677"/>
        <dbReference type="ChEBI" id="CHEBI:15377"/>
        <dbReference type="ChEBI" id="CHEBI:15378"/>
        <dbReference type="ChEBI" id="CHEBI:29985"/>
        <dbReference type="ChEBI" id="CHEBI:30616"/>
        <dbReference type="ChEBI" id="CHEBI:43474"/>
        <dbReference type="ChEBI" id="CHEBI:58359"/>
        <dbReference type="ChEBI" id="CHEBI:78515"/>
        <dbReference type="ChEBI" id="CHEBI:78516"/>
        <dbReference type="ChEBI" id="CHEBI:456216"/>
    </reaction>
</comment>
<dbReference type="FunFam" id="1.10.10.410:FF:000001">
    <property type="entry name" value="Aspartyl/glutamyl-tRNA(Asn/Gln) amidotransferase subunit B"/>
    <property type="match status" value="1"/>
</dbReference>
<dbReference type="GO" id="GO:0050567">
    <property type="term" value="F:glutaminyl-tRNA synthase (glutamine-hydrolyzing) activity"/>
    <property type="evidence" value="ECO:0007669"/>
    <property type="project" value="UniProtKB-UniRule"/>
</dbReference>
<evidence type="ECO:0000256" key="2">
    <source>
        <dbReference type="ARBA" id="ARBA00011123"/>
    </source>
</evidence>
<dbReference type="InterPro" id="IPR042114">
    <property type="entry name" value="GatB_C_1"/>
</dbReference>
<comment type="subunit">
    <text evidence="2 10">Heterotrimer of A, B and C subunits.</text>
</comment>
<dbReference type="EC" id="6.3.5.-" evidence="10"/>
<evidence type="ECO:0000256" key="1">
    <source>
        <dbReference type="ARBA" id="ARBA00005306"/>
    </source>
</evidence>
<dbReference type="GO" id="GO:0050566">
    <property type="term" value="F:asparaginyl-tRNA synthase (glutamine-hydrolyzing) activity"/>
    <property type="evidence" value="ECO:0007669"/>
    <property type="project" value="RHEA"/>
</dbReference>
<evidence type="ECO:0000256" key="3">
    <source>
        <dbReference type="ARBA" id="ARBA00022598"/>
    </source>
</evidence>
<dbReference type="HAMAP" id="MF_00121">
    <property type="entry name" value="GatB"/>
    <property type="match status" value="1"/>
</dbReference>
<evidence type="ECO:0000256" key="10">
    <source>
        <dbReference type="HAMAP-Rule" id="MF_00121"/>
    </source>
</evidence>
<dbReference type="FunFam" id="1.10.150.380:FF:000001">
    <property type="entry name" value="Aspartyl/glutamyl-tRNA(Asn/Gln) amidotransferase subunit B"/>
    <property type="match status" value="1"/>
</dbReference>
<dbReference type="NCBIfam" id="NF004012">
    <property type="entry name" value="PRK05477.1-2"/>
    <property type="match status" value="1"/>
</dbReference>
<dbReference type="Proteomes" id="UP000298381">
    <property type="component" value="Unassembled WGS sequence"/>
</dbReference>
<feature type="domain" description="Asn/Gln amidotransferase" evidence="11">
    <location>
        <begin position="326"/>
        <end position="473"/>
    </location>
</feature>
<evidence type="ECO:0000313" key="12">
    <source>
        <dbReference type="EMBL" id="TFZ41775.1"/>
    </source>
</evidence>
<comment type="similarity">
    <text evidence="1 10">Belongs to the GatB/GatE family. GatB subfamily.</text>
</comment>
<dbReference type="InterPro" id="IPR017958">
    <property type="entry name" value="Gln-tRNA_amidoTrfase_suB_CS"/>
</dbReference>